<name>A0A6P5U173_PRUAV</name>
<dbReference type="Proteomes" id="UP000515124">
    <property type="component" value="Unplaced"/>
</dbReference>
<dbReference type="InterPro" id="IPR043502">
    <property type="entry name" value="DNA/RNA_pol_sf"/>
</dbReference>
<gene>
    <name evidence="3" type="primary">LOC110773602</name>
</gene>
<dbReference type="PANTHER" id="PTHR11439">
    <property type="entry name" value="GAG-POL-RELATED RETROTRANSPOSON"/>
    <property type="match status" value="1"/>
</dbReference>
<dbReference type="InterPro" id="IPR013103">
    <property type="entry name" value="RVT_2"/>
</dbReference>
<accession>A0A6P5U173</accession>
<dbReference type="CDD" id="cd09272">
    <property type="entry name" value="RNase_HI_RT_Ty1"/>
    <property type="match status" value="1"/>
</dbReference>
<feature type="non-terminal residue" evidence="3">
    <location>
        <position position="429"/>
    </location>
</feature>
<evidence type="ECO:0000313" key="3">
    <source>
        <dbReference type="RefSeq" id="XP_021833818.1"/>
    </source>
</evidence>
<dbReference type="PANTHER" id="PTHR11439:SF455">
    <property type="entry name" value="RLK (RECEPTOR-LIKE PROTEIN KINASE) 8, PUTATIVE-RELATED"/>
    <property type="match status" value="1"/>
</dbReference>
<dbReference type="KEGG" id="pavi:110773602"/>
<protein>
    <submittedName>
        <fullName evidence="3">Uncharacterized protein LOC110773602</fullName>
    </submittedName>
</protein>
<dbReference type="AlphaFoldDB" id="A0A6P5U173"/>
<dbReference type="RefSeq" id="XP_021833818.1">
    <property type="nucleotide sequence ID" value="XM_021978126.1"/>
</dbReference>
<dbReference type="Pfam" id="PF07727">
    <property type="entry name" value="RVT_2"/>
    <property type="match status" value="1"/>
</dbReference>
<proteinExistence type="predicted"/>
<evidence type="ECO:0000259" key="1">
    <source>
        <dbReference type="Pfam" id="PF07727"/>
    </source>
</evidence>
<feature type="domain" description="Reverse transcriptase Ty1/copia-type" evidence="1">
    <location>
        <begin position="13"/>
        <end position="253"/>
    </location>
</feature>
<dbReference type="SUPFAM" id="SSF56672">
    <property type="entry name" value="DNA/RNA polymerases"/>
    <property type="match status" value="1"/>
</dbReference>
<sequence length="429" mass="48144">MATEIHALQKACTWDLVPSSQATHILPCKWVYRIKRKSDGSIERFKARLVANGFFQQDGIDYTETFSPVVKHVTIRIVLSLAISLGWSIRQLDVQNAFLHGHLTEEVYMRQPQGFEDPTRPHHVCQLRKSLYGLKQAPRAWFQRFSEYLLQLGFVGSKADHSLFIYNTDGVYLLLLIYVDDILITGNQDCKIQSLITSLGKAFAMKDLGALKYFLGIEATRTATGLYLSQHKYTCDLLVRAHMQDSKPCATPVGSGSQLSATDSVPLSDPREYRSVVGALQYLTVTRPDITYAVNQVCQHMHQPTLVHWIAVKRILRYLKGSPSDGLFFTPGSTSLVAFSDSDYAGDPDSRWSTGGFCLFLGPNLISWSSKKQRTVARSSTESEYRQMAITTTEIVWVRQLLLELSIPQPTPPVLWCDNTSSIALASNP</sequence>
<dbReference type="GeneID" id="110773602"/>
<keyword evidence="2" id="KW-1185">Reference proteome</keyword>
<reference evidence="3" key="1">
    <citation type="submission" date="2025-08" db="UniProtKB">
        <authorList>
            <consortium name="RefSeq"/>
        </authorList>
    </citation>
    <scope>IDENTIFICATION</scope>
</reference>
<organism evidence="2 3">
    <name type="scientific">Prunus avium</name>
    <name type="common">Cherry</name>
    <name type="synonym">Cerasus avium</name>
    <dbReference type="NCBI Taxonomy" id="42229"/>
    <lineage>
        <taxon>Eukaryota</taxon>
        <taxon>Viridiplantae</taxon>
        <taxon>Streptophyta</taxon>
        <taxon>Embryophyta</taxon>
        <taxon>Tracheophyta</taxon>
        <taxon>Spermatophyta</taxon>
        <taxon>Magnoliopsida</taxon>
        <taxon>eudicotyledons</taxon>
        <taxon>Gunneridae</taxon>
        <taxon>Pentapetalae</taxon>
        <taxon>rosids</taxon>
        <taxon>fabids</taxon>
        <taxon>Rosales</taxon>
        <taxon>Rosaceae</taxon>
        <taxon>Amygdaloideae</taxon>
        <taxon>Amygdaleae</taxon>
        <taxon>Prunus</taxon>
    </lineage>
</organism>
<evidence type="ECO:0000313" key="2">
    <source>
        <dbReference type="Proteomes" id="UP000515124"/>
    </source>
</evidence>